<sequence length="393" mass="44501">MLSVMSVKLRVLAFIFFATKDVYPTYAETKPAAPQNVKVTSINMATVVEWTSPHNTMSNVTYTARYILRKENVSICVNTKELKCDVGKLPSVFGLYIFQVRAEDQGLFSEWVKAKEFLPNKHTIIGPPTVHLVIQNNTLDVHVRAPVLKVGKLEDLFSQVSYIIRYWTEGFEEEAVEKKVTEASEDVKLRVKGLQSWNRYCAQAMVVPKGYKNAKQFSAAVCVTNTPVLISCVIAAAILLPLAILAAWLIYKVYRFLYPKTKLPELLKNLFVPTFWNAEATQHSAHQKEQHDKISAISEDHLYEELSEKAKISEDKDSGLTSVLAPIQEVEEDYKLLMHMKSAPAFYPNHLYPLCFKNSLFTHLNQPCFTSTQPSYYNVADTSPELSNTNCVC</sequence>
<feature type="domain" description="Fibronectin type-III" evidence="3">
    <location>
        <begin position="28"/>
        <end position="111"/>
    </location>
</feature>
<dbReference type="Ensembl" id="ENSCCRT00020051529.1">
    <property type="protein sequence ID" value="ENSCCRP00020047291.1"/>
    <property type="gene ID" value="ENSCCRG00020020997.1"/>
</dbReference>
<dbReference type="Pfam" id="PF09294">
    <property type="entry name" value="Interfer-bind"/>
    <property type="match status" value="1"/>
</dbReference>
<proteinExistence type="predicted"/>
<dbReference type="Proteomes" id="UP000694701">
    <property type="component" value="Unplaced"/>
</dbReference>
<dbReference type="Gene3D" id="2.60.40.10">
    <property type="entry name" value="Immunoglobulins"/>
    <property type="match status" value="1"/>
</dbReference>
<protein>
    <submittedName>
        <fullName evidence="5">Interleukin-10 receptor subunit beta-like</fullName>
    </submittedName>
</protein>
<keyword evidence="1" id="KW-0812">Transmembrane</keyword>
<dbReference type="AlphaFoldDB" id="A0A8C2EW78"/>
<feature type="chain" id="PRO_5034428024" evidence="2">
    <location>
        <begin position="28"/>
        <end position="393"/>
    </location>
</feature>
<dbReference type="InterPro" id="IPR050650">
    <property type="entry name" value="Type-II_Cytokine-TF_Rcpt"/>
</dbReference>
<evidence type="ECO:0000259" key="3">
    <source>
        <dbReference type="Pfam" id="PF01108"/>
    </source>
</evidence>
<organism evidence="5 6">
    <name type="scientific">Cyprinus carpio</name>
    <name type="common">Common carp</name>
    <dbReference type="NCBI Taxonomy" id="7962"/>
    <lineage>
        <taxon>Eukaryota</taxon>
        <taxon>Metazoa</taxon>
        <taxon>Chordata</taxon>
        <taxon>Craniata</taxon>
        <taxon>Vertebrata</taxon>
        <taxon>Euteleostomi</taxon>
        <taxon>Actinopterygii</taxon>
        <taxon>Neopterygii</taxon>
        <taxon>Teleostei</taxon>
        <taxon>Ostariophysi</taxon>
        <taxon>Cypriniformes</taxon>
        <taxon>Cyprinidae</taxon>
        <taxon>Cyprininae</taxon>
        <taxon>Cyprinus</taxon>
    </lineage>
</organism>
<evidence type="ECO:0000256" key="2">
    <source>
        <dbReference type="SAM" id="SignalP"/>
    </source>
</evidence>
<keyword evidence="2" id="KW-0732">Signal</keyword>
<evidence type="ECO:0000256" key="1">
    <source>
        <dbReference type="SAM" id="Phobius"/>
    </source>
</evidence>
<reference evidence="5" key="1">
    <citation type="submission" date="2025-08" db="UniProtKB">
        <authorList>
            <consortium name="Ensembl"/>
        </authorList>
    </citation>
    <scope>IDENTIFICATION</scope>
</reference>
<dbReference type="CDD" id="cd00063">
    <property type="entry name" value="FN3"/>
    <property type="match status" value="1"/>
</dbReference>
<keyword evidence="1" id="KW-0472">Membrane</keyword>
<dbReference type="InterPro" id="IPR003961">
    <property type="entry name" value="FN3_dom"/>
</dbReference>
<dbReference type="GO" id="GO:0004896">
    <property type="term" value="F:cytokine receptor activity"/>
    <property type="evidence" value="ECO:0007669"/>
    <property type="project" value="TreeGrafter"/>
</dbReference>
<feature type="domain" description="Interferon/interleukin receptor" evidence="4">
    <location>
        <begin position="123"/>
        <end position="224"/>
    </location>
</feature>
<feature type="transmembrane region" description="Helical" evidence="1">
    <location>
        <begin position="228"/>
        <end position="251"/>
    </location>
</feature>
<keyword evidence="1" id="KW-1133">Transmembrane helix</keyword>
<dbReference type="SUPFAM" id="SSF49265">
    <property type="entry name" value="Fibronectin type III"/>
    <property type="match status" value="2"/>
</dbReference>
<evidence type="ECO:0000313" key="5">
    <source>
        <dbReference type="Ensembl" id="ENSCCRP00020047291.1"/>
    </source>
</evidence>
<dbReference type="InterPro" id="IPR036116">
    <property type="entry name" value="FN3_sf"/>
</dbReference>
<dbReference type="PANTHER" id="PTHR20859:SF53">
    <property type="entry name" value="INTERLEUKIN-22 RECEPTOR SUBUNIT ALPHA-1"/>
    <property type="match status" value="1"/>
</dbReference>
<dbReference type="InterPro" id="IPR015373">
    <property type="entry name" value="Interferon/interleukin_rcp_dom"/>
</dbReference>
<name>A0A8C2EW78_CYPCA</name>
<dbReference type="InterPro" id="IPR013783">
    <property type="entry name" value="Ig-like_fold"/>
</dbReference>
<dbReference type="GO" id="GO:0005886">
    <property type="term" value="C:plasma membrane"/>
    <property type="evidence" value="ECO:0007669"/>
    <property type="project" value="TreeGrafter"/>
</dbReference>
<evidence type="ECO:0000259" key="4">
    <source>
        <dbReference type="Pfam" id="PF09294"/>
    </source>
</evidence>
<evidence type="ECO:0000313" key="6">
    <source>
        <dbReference type="Proteomes" id="UP000694701"/>
    </source>
</evidence>
<dbReference type="PANTHER" id="PTHR20859">
    <property type="entry name" value="INTERFERON/INTERLEUKIN RECEPTOR"/>
    <property type="match status" value="1"/>
</dbReference>
<feature type="signal peptide" evidence="2">
    <location>
        <begin position="1"/>
        <end position="27"/>
    </location>
</feature>
<accession>A0A8C2EW78</accession>
<dbReference type="Pfam" id="PF01108">
    <property type="entry name" value="Tissue_fac"/>
    <property type="match status" value="1"/>
</dbReference>